<dbReference type="Pfam" id="PF07221">
    <property type="entry name" value="GlcNAc_2-epim"/>
    <property type="match status" value="1"/>
</dbReference>
<sequence length="382" mass="43709">MNAEQLKTALLEEMRVCILPFWMYKASDQQHGGYWGTVKNNGYIDKQADKGGILHARLLWAFSKSYQALGHQSYGEHATRTNWFIQRYLTNESHSELYWSTQQRSQFGCHEDWLITQAYYLFALSAFAHVEPTAVQTAQQVFNHILPAIEQSAEQSGSAGELWRSYLHLLEALDGYLLLIPDNEKAKAVVTRLLERALALLSALTEDDKELLNWGRIGATSWLLKQFAKRYGCGSLRPKLFAESDHLQDLVAQQIAATSNHGIALNSTVEVRYGWVQAEALASLFYNWQANPSEEKWQRLVSHWQFISDFISDRQYGEWQLRVTGQTSPHVAAAGNLEKAGFWKCPYHNFRACLTVYNELSQLDRQEQKAVTSRKAVLESLR</sequence>
<dbReference type="InterPro" id="IPR008928">
    <property type="entry name" value="6-hairpin_glycosidase_sf"/>
</dbReference>
<dbReference type="InterPro" id="IPR012341">
    <property type="entry name" value="6hp_glycosidase-like_sf"/>
</dbReference>
<evidence type="ECO:0000256" key="1">
    <source>
        <dbReference type="ARBA" id="ARBA00008558"/>
    </source>
</evidence>
<proteinExistence type="inferred from homology"/>
<dbReference type="Proteomes" id="UP000619743">
    <property type="component" value="Unassembled WGS sequence"/>
</dbReference>
<dbReference type="AlphaFoldDB" id="A0A8J2XL69"/>
<organism evidence="3 4">
    <name type="scientific">Neiella marina</name>
    <dbReference type="NCBI Taxonomy" id="508461"/>
    <lineage>
        <taxon>Bacteria</taxon>
        <taxon>Pseudomonadati</taxon>
        <taxon>Pseudomonadota</taxon>
        <taxon>Gammaproteobacteria</taxon>
        <taxon>Alteromonadales</taxon>
        <taxon>Echinimonadaceae</taxon>
        <taxon>Neiella</taxon>
    </lineage>
</organism>
<keyword evidence="4" id="KW-1185">Reference proteome</keyword>
<evidence type="ECO:0000256" key="2">
    <source>
        <dbReference type="ARBA" id="ARBA00023235"/>
    </source>
</evidence>
<name>A0A8J2XL69_9GAMM</name>
<dbReference type="InterPro" id="IPR010819">
    <property type="entry name" value="AGE/CE"/>
</dbReference>
<keyword evidence="2" id="KW-0413">Isomerase</keyword>
<protein>
    <submittedName>
        <fullName evidence="3">Cellobiose 2-epimerase</fullName>
    </submittedName>
</protein>
<dbReference type="OrthoDB" id="5141876at2"/>
<dbReference type="PANTHER" id="PTHR15108">
    <property type="entry name" value="N-ACYLGLUCOSAMINE-2-EPIMERASE"/>
    <property type="match status" value="1"/>
</dbReference>
<dbReference type="GO" id="GO:0016853">
    <property type="term" value="F:isomerase activity"/>
    <property type="evidence" value="ECO:0007669"/>
    <property type="project" value="UniProtKB-KW"/>
</dbReference>
<evidence type="ECO:0000313" key="3">
    <source>
        <dbReference type="EMBL" id="GGA66903.1"/>
    </source>
</evidence>
<gene>
    <name evidence="3" type="ORF">GCM10011369_05640</name>
</gene>
<reference evidence="4" key="1">
    <citation type="journal article" date="2019" name="Int. J. Syst. Evol. Microbiol.">
        <title>The Global Catalogue of Microorganisms (GCM) 10K type strain sequencing project: providing services to taxonomists for standard genome sequencing and annotation.</title>
        <authorList>
            <consortium name="The Broad Institute Genomics Platform"/>
            <consortium name="The Broad Institute Genome Sequencing Center for Infectious Disease"/>
            <person name="Wu L."/>
            <person name="Ma J."/>
        </authorList>
    </citation>
    <scope>NUCLEOTIDE SEQUENCE [LARGE SCALE GENOMIC DNA]</scope>
    <source>
        <strain evidence="4">CGMCC 1.10130</strain>
    </source>
</reference>
<dbReference type="Gene3D" id="1.50.10.10">
    <property type="match status" value="1"/>
</dbReference>
<comment type="similarity">
    <text evidence="1">Belongs to the N-acylglucosamine 2-epimerase family.</text>
</comment>
<dbReference type="EMBL" id="BMDX01000002">
    <property type="protein sequence ID" value="GGA66903.1"/>
    <property type="molecule type" value="Genomic_DNA"/>
</dbReference>
<accession>A0A8J2XL69</accession>
<dbReference type="GO" id="GO:0005975">
    <property type="term" value="P:carbohydrate metabolic process"/>
    <property type="evidence" value="ECO:0007669"/>
    <property type="project" value="InterPro"/>
</dbReference>
<dbReference type="RefSeq" id="WP_087504480.1">
    <property type="nucleotide sequence ID" value="NZ_BMDX01000002.1"/>
</dbReference>
<comment type="caution">
    <text evidence="3">The sequence shown here is derived from an EMBL/GenBank/DDBJ whole genome shotgun (WGS) entry which is preliminary data.</text>
</comment>
<dbReference type="SUPFAM" id="SSF48208">
    <property type="entry name" value="Six-hairpin glycosidases"/>
    <property type="match status" value="1"/>
</dbReference>
<evidence type="ECO:0000313" key="4">
    <source>
        <dbReference type="Proteomes" id="UP000619743"/>
    </source>
</evidence>